<dbReference type="Pfam" id="PF02878">
    <property type="entry name" value="PGM_PMM_I"/>
    <property type="match status" value="1"/>
</dbReference>
<dbReference type="GO" id="GO:0008973">
    <property type="term" value="F:phosphopentomutase activity"/>
    <property type="evidence" value="ECO:0007669"/>
    <property type="project" value="TreeGrafter"/>
</dbReference>
<sequence length="557" mass="61897">MTWQQHLNAWQNADLSDEWRRELQRVEQERERFDGYLTFGTGGMRGKMGVGTKRINLFIIRRVAKGLGDYVVANGGAEMGVAIAYDSRHHSGAFAQETAKVLAAQGVKVYLSDTIRPTPALSFCVREKGAFAGVVITASHNPSIYNGFKVYDKNGCQITLGVAQEIAGYLENITDIFTIPVRELPNPLVMTLGKEMDDAYLKALTAVVSRPDLLADYGNELQICYTPLHGAGKELVMRGLLENGFSETTMIAEQSEPDGGFPTVVSPNPEEENSFELAKKQAKEIQADIILATDPDADRLGVAVLNKQATYQILTGNQLGALLLQYILEAKTSVTQADTMINTIVTGDLGGRIAHDFGINHIQTLTGFKFIGEKIAEMEGTEKNFLFGYEESYGYLIAPFVRDKDAVQAALLTAEMALFYKKEGTTLLQKLTNLYEKFGYHKEHLHTITLDDSDGTTKMNQVIDDLRKEPTCIPGITVLEDFLTSKRTNLSTMEMTNIELPKENVLKFYLNDNAWFAIRPSGTEPKCKIYFQTIGQTEEIATKAMDELKKCVLAKWD</sequence>
<dbReference type="PANTHER" id="PTHR45745">
    <property type="entry name" value="PHOSPHOMANNOMUTASE 45A"/>
    <property type="match status" value="1"/>
</dbReference>
<evidence type="ECO:0000256" key="5">
    <source>
        <dbReference type="ARBA" id="ARBA00010231"/>
    </source>
</evidence>
<accession>A0A0B8QYC5</accession>
<dbReference type="Gene3D" id="3.40.120.10">
    <property type="entry name" value="Alpha-D-Glucose-1,6-Bisphosphate, subunit A, domain 3"/>
    <property type="match status" value="3"/>
</dbReference>
<evidence type="ECO:0000256" key="11">
    <source>
        <dbReference type="ARBA" id="ARBA00023235"/>
    </source>
</evidence>
<dbReference type="Proteomes" id="UP000528151">
    <property type="component" value="Unassembled WGS sequence"/>
</dbReference>
<comment type="pathway">
    <text evidence="3">Glycolipid metabolism; diglucosyl-diacylglycerol biosynthesis.</text>
</comment>
<evidence type="ECO:0000256" key="6">
    <source>
        <dbReference type="ARBA" id="ARBA00012728"/>
    </source>
</evidence>
<dbReference type="Proteomes" id="UP000365297">
    <property type="component" value="Unassembled WGS sequence"/>
</dbReference>
<dbReference type="SUPFAM" id="SSF53738">
    <property type="entry name" value="Phosphoglucomutase, first 3 domains"/>
    <property type="match status" value="3"/>
</dbReference>
<name>A0A0B8QYC5_LISMN</name>
<dbReference type="Gene3D" id="3.30.310.50">
    <property type="entry name" value="Alpha-D-phosphohexomutase, C-terminal domain"/>
    <property type="match status" value="1"/>
</dbReference>
<comment type="catalytic activity">
    <reaction evidence="1">
        <text>alpha-D-glucose 1-phosphate = alpha-D-glucose 6-phosphate</text>
        <dbReference type="Rhea" id="RHEA:23536"/>
        <dbReference type="ChEBI" id="CHEBI:58225"/>
        <dbReference type="ChEBI" id="CHEBI:58601"/>
        <dbReference type="EC" id="5.4.2.2"/>
    </reaction>
</comment>
<evidence type="ECO:0000256" key="9">
    <source>
        <dbReference type="ARBA" id="ARBA00022723"/>
    </source>
</evidence>
<dbReference type="EMBL" id="QXLS01000001">
    <property type="protein sequence ID" value="RKA10846.1"/>
    <property type="molecule type" value="Genomic_DNA"/>
</dbReference>
<evidence type="ECO:0000259" key="17">
    <source>
        <dbReference type="Pfam" id="PF02878"/>
    </source>
</evidence>
<dbReference type="InterPro" id="IPR016055">
    <property type="entry name" value="A-D-PHexomutase_a/b/a-I/II/III"/>
</dbReference>
<dbReference type="GO" id="GO:0006006">
    <property type="term" value="P:glucose metabolic process"/>
    <property type="evidence" value="ECO:0007669"/>
    <property type="project" value="UniProtKB-KW"/>
</dbReference>
<keyword evidence="10 15" id="KW-0460">Magnesium</keyword>
<dbReference type="Proteomes" id="UP000489121">
    <property type="component" value="Unassembled WGS sequence"/>
</dbReference>
<dbReference type="EC" id="5.4.2.2" evidence="6"/>
<dbReference type="GO" id="GO:0004614">
    <property type="term" value="F:phosphoglucomutase activity"/>
    <property type="evidence" value="ECO:0007669"/>
    <property type="project" value="UniProtKB-EC"/>
</dbReference>
<keyword evidence="7" id="KW-0313">Glucose metabolism</keyword>
<evidence type="ECO:0000313" key="23">
    <source>
        <dbReference type="EMBL" id="ECY9784203.1"/>
    </source>
</evidence>
<reference evidence="24 25" key="1">
    <citation type="journal article" date="2018" name="BMC Genomics">
        <title>Genes significantly associated with lineage II food isolates of Listeria monocytogenes.</title>
        <authorList>
            <person name="Pirone-Davies C."/>
            <person name="Chen Y."/>
            <person name="Pightling A."/>
            <person name="Ryan G."/>
            <person name="Wang Y."/>
            <person name="Yao K."/>
            <person name="Hoffmann M."/>
            <person name="Allard M.W."/>
        </authorList>
    </citation>
    <scope>NUCLEOTIDE SEQUENCE [LARGE SCALE GENOMIC DNA]</scope>
    <source>
        <strain evidence="24 25">PNUSAL000550</strain>
    </source>
</reference>
<evidence type="ECO:0000313" key="22">
    <source>
        <dbReference type="EMBL" id="EAH4240800.1"/>
    </source>
</evidence>
<evidence type="ECO:0000256" key="8">
    <source>
        <dbReference type="ARBA" id="ARBA00022553"/>
    </source>
</evidence>
<feature type="domain" description="Alpha-D-phosphohexomutase alpha/beta/alpha" evidence="19">
    <location>
        <begin position="316"/>
        <end position="435"/>
    </location>
</feature>
<evidence type="ECO:0000259" key="19">
    <source>
        <dbReference type="Pfam" id="PF02880"/>
    </source>
</evidence>
<keyword evidence="9 15" id="KW-0479">Metal-binding</keyword>
<keyword evidence="7" id="KW-0119">Carbohydrate metabolism</keyword>
<reference evidence="23 27" key="3">
    <citation type="submission" date="2019-09" db="EMBL/GenBank/DDBJ databases">
        <authorList>
            <consortium name="PulseNet: The National Subtyping Network for Foodborne Disease Surveillance"/>
            <person name="Tarr C.L."/>
            <person name="Trees E."/>
            <person name="Katz L.S."/>
            <person name="Carleton-Romer H.A."/>
            <person name="Stroika S."/>
            <person name="Kucerova Z."/>
            <person name="Roache K.F."/>
            <person name="Sabol A.L."/>
            <person name="Besser J."/>
            <person name="Gerner-Smidt P."/>
        </authorList>
    </citation>
    <scope>NUCLEOTIDE SEQUENCE [LARGE SCALE GENOMIC DNA]</scope>
    <source>
        <strain evidence="23 27">PNUSAL005692</strain>
    </source>
</reference>
<dbReference type="InterPro" id="IPR005843">
    <property type="entry name" value="A-D-PHexomutase_C"/>
</dbReference>
<comment type="cofactor">
    <cofactor evidence="2">
        <name>Mg(2+)</name>
        <dbReference type="ChEBI" id="CHEBI:18420"/>
    </cofactor>
</comment>
<dbReference type="RefSeq" id="WP_010958822.1">
    <property type="nucleotide sequence ID" value="NC_021825.2"/>
</dbReference>
<comment type="similarity">
    <text evidence="5 15">Belongs to the phosphohexose mutase family.</text>
</comment>
<dbReference type="SUPFAM" id="SSF55957">
    <property type="entry name" value="Phosphoglucomutase, C-terminal domain"/>
    <property type="match status" value="1"/>
</dbReference>
<dbReference type="EMBL" id="AABBZO010000002">
    <property type="protein sequence ID" value="EAG4461108.1"/>
    <property type="molecule type" value="Genomic_DNA"/>
</dbReference>
<dbReference type="Pfam" id="PF02879">
    <property type="entry name" value="PGM_PMM_II"/>
    <property type="match status" value="1"/>
</dbReference>
<feature type="domain" description="Alpha-D-phosphohexomutase C-terminal" evidence="16">
    <location>
        <begin position="502"/>
        <end position="542"/>
    </location>
</feature>
<dbReference type="PANTHER" id="PTHR45745:SF1">
    <property type="entry name" value="PHOSPHOGLUCOMUTASE 2B-RELATED"/>
    <property type="match status" value="1"/>
</dbReference>
<dbReference type="InterPro" id="IPR005844">
    <property type="entry name" value="A-D-PHexomutase_a/b/a-I"/>
</dbReference>
<dbReference type="InterPro" id="IPR005845">
    <property type="entry name" value="A-D-PHexomutase_a/b/a-II"/>
</dbReference>
<keyword evidence="11 24" id="KW-0413">Isomerase</keyword>
<dbReference type="Proteomes" id="UP000272537">
    <property type="component" value="Unassembled WGS sequence"/>
</dbReference>
<dbReference type="EMBL" id="AALGDA010000078">
    <property type="protein sequence ID" value="ECY9784203.1"/>
    <property type="molecule type" value="Genomic_DNA"/>
</dbReference>
<dbReference type="InterPro" id="IPR005841">
    <property type="entry name" value="Alpha-D-phosphohexomutase_SF"/>
</dbReference>
<evidence type="ECO:0000256" key="13">
    <source>
        <dbReference type="ARBA" id="ARBA00041398"/>
    </source>
</evidence>
<dbReference type="InterPro" id="IPR036900">
    <property type="entry name" value="A-D-PHexomutase_C_sf"/>
</dbReference>
<protein>
    <recommendedName>
        <fullName evidence="12">Phosphoglucomutase</fullName>
        <ecNumber evidence="6">5.4.2.2</ecNumber>
    </recommendedName>
    <alternativeName>
        <fullName evidence="14">Alpha-phosphoglucomutase</fullName>
    </alternativeName>
    <alternativeName>
        <fullName evidence="13">Glucose phosphomutase</fullName>
    </alternativeName>
</protein>
<evidence type="ECO:0000313" key="25">
    <source>
        <dbReference type="Proteomes" id="UP000272537"/>
    </source>
</evidence>
<comment type="caution">
    <text evidence="22">The sequence shown here is derived from an EMBL/GenBank/DDBJ whole genome shotgun (WGS) entry which is preliminary data.</text>
</comment>
<dbReference type="KEGG" id="lmok:CQ02_04510"/>
<evidence type="ECO:0000256" key="15">
    <source>
        <dbReference type="RuleBase" id="RU004326"/>
    </source>
</evidence>
<evidence type="ECO:0000256" key="3">
    <source>
        <dbReference type="ARBA" id="ARBA00005164"/>
    </source>
</evidence>
<comment type="pathway">
    <text evidence="4">Lipid metabolism.</text>
</comment>
<dbReference type="Pfam" id="PF02880">
    <property type="entry name" value="PGM_PMM_III"/>
    <property type="match status" value="1"/>
</dbReference>
<evidence type="ECO:0000313" key="21">
    <source>
        <dbReference type="EMBL" id="EAG4461108.1"/>
    </source>
</evidence>
<proteinExistence type="inferred from homology"/>
<evidence type="ECO:0000313" key="26">
    <source>
        <dbReference type="Proteomes" id="UP000365297"/>
    </source>
</evidence>
<feature type="domain" description="Alpha-D-phosphohexomutase alpha/beta/alpha" evidence="18">
    <location>
        <begin position="199"/>
        <end position="303"/>
    </location>
</feature>
<dbReference type="GO" id="GO:0000287">
    <property type="term" value="F:magnesium ion binding"/>
    <property type="evidence" value="ECO:0007669"/>
    <property type="project" value="InterPro"/>
</dbReference>
<evidence type="ECO:0000313" key="29">
    <source>
        <dbReference type="Proteomes" id="UP000528151"/>
    </source>
</evidence>
<evidence type="ECO:0000256" key="14">
    <source>
        <dbReference type="ARBA" id="ARBA00041467"/>
    </source>
</evidence>
<evidence type="ECO:0000313" key="20">
    <source>
        <dbReference type="EMBL" id="EAC5549178.1"/>
    </source>
</evidence>
<dbReference type="InterPro" id="IPR005846">
    <property type="entry name" value="A-D-PHexomutase_a/b/a-III"/>
</dbReference>
<keyword evidence="8" id="KW-0597">Phosphoprotein</keyword>
<evidence type="ECO:0000256" key="2">
    <source>
        <dbReference type="ARBA" id="ARBA00001946"/>
    </source>
</evidence>
<dbReference type="PROSITE" id="PS00710">
    <property type="entry name" value="PGM_PMM"/>
    <property type="match status" value="1"/>
</dbReference>
<evidence type="ECO:0000313" key="24">
    <source>
        <dbReference type="EMBL" id="RKA10846.1"/>
    </source>
</evidence>
<evidence type="ECO:0000259" key="18">
    <source>
        <dbReference type="Pfam" id="PF02879"/>
    </source>
</evidence>
<evidence type="ECO:0000256" key="1">
    <source>
        <dbReference type="ARBA" id="ARBA00000443"/>
    </source>
</evidence>
<dbReference type="Pfam" id="PF00408">
    <property type="entry name" value="PGM_PMM_IV"/>
    <property type="match status" value="1"/>
</dbReference>
<dbReference type="Proteomes" id="UP000527632">
    <property type="component" value="Unassembled WGS sequence"/>
</dbReference>
<dbReference type="AlphaFoldDB" id="A0A0B8QYC5"/>
<dbReference type="GO" id="GO:0006166">
    <property type="term" value="P:purine ribonucleoside salvage"/>
    <property type="evidence" value="ECO:0007669"/>
    <property type="project" value="TreeGrafter"/>
</dbReference>
<evidence type="ECO:0000313" key="28">
    <source>
        <dbReference type="Proteomes" id="UP000527632"/>
    </source>
</evidence>
<dbReference type="EMBL" id="AABGUK010000001">
    <property type="protein sequence ID" value="EAH4240800.1"/>
    <property type="molecule type" value="Genomic_DNA"/>
</dbReference>
<gene>
    <name evidence="24" type="primary">pgca_1</name>
    <name evidence="20" type="ORF">ARY78_01890</name>
    <name evidence="21" type="ORF">CA369_02305</name>
    <name evidence="24" type="ORF">DYZ80_00378</name>
    <name evidence="22" type="ORF">E5F58_02160</name>
    <name evidence="23" type="ORF">F6515_14590</name>
</gene>
<dbReference type="PRINTS" id="PR00509">
    <property type="entry name" value="PGMPMM"/>
</dbReference>
<organism evidence="22 28">
    <name type="scientific">Listeria monocytogenes</name>
    <dbReference type="NCBI Taxonomy" id="1639"/>
    <lineage>
        <taxon>Bacteria</taxon>
        <taxon>Bacillati</taxon>
        <taxon>Bacillota</taxon>
        <taxon>Bacilli</taxon>
        <taxon>Bacillales</taxon>
        <taxon>Listeriaceae</taxon>
        <taxon>Listeria</taxon>
    </lineage>
</organism>
<evidence type="ECO:0000256" key="12">
    <source>
        <dbReference type="ARBA" id="ARBA00039995"/>
    </source>
</evidence>
<reference evidence="22 28" key="2">
    <citation type="submission" date="2019-04" db="EMBL/GenBank/DDBJ databases">
        <authorList>
            <consortium name="GenomeTrakr: Next Generation Sequencing Network for Food Pathogen Tracability"/>
        </authorList>
    </citation>
    <scope>NUCLEOTIDE SEQUENCE [LARGE SCALE GENOMIC DNA]</scope>
    <source>
        <strain evidence="21 29">CFSAN063727</strain>
        <strain evidence="20 26">FDA00007096</strain>
        <strain evidence="22 28">LS1344</strain>
    </source>
</reference>
<evidence type="ECO:0000256" key="10">
    <source>
        <dbReference type="ARBA" id="ARBA00022842"/>
    </source>
</evidence>
<evidence type="ECO:0000313" key="27">
    <source>
        <dbReference type="Proteomes" id="UP000489121"/>
    </source>
</evidence>
<dbReference type="EMBL" id="AAAIXK010000001">
    <property type="protein sequence ID" value="EAC5549178.1"/>
    <property type="molecule type" value="Genomic_DNA"/>
</dbReference>
<evidence type="ECO:0000256" key="4">
    <source>
        <dbReference type="ARBA" id="ARBA00005189"/>
    </source>
</evidence>
<dbReference type="CDD" id="cd05799">
    <property type="entry name" value="PGM2"/>
    <property type="match status" value="1"/>
</dbReference>
<dbReference type="InterPro" id="IPR016066">
    <property type="entry name" value="A-D-PHexomutase_CS"/>
</dbReference>
<feature type="domain" description="Alpha-D-phosphohexomutase alpha/beta/alpha" evidence="17">
    <location>
        <begin position="38"/>
        <end position="174"/>
    </location>
</feature>
<evidence type="ECO:0000256" key="7">
    <source>
        <dbReference type="ARBA" id="ARBA00022526"/>
    </source>
</evidence>
<evidence type="ECO:0000259" key="16">
    <source>
        <dbReference type="Pfam" id="PF00408"/>
    </source>
</evidence>